<gene>
    <name evidence="2" type="ORF">AFIC_000110</name>
</gene>
<dbReference type="EMBL" id="CP113162">
    <property type="protein sequence ID" value="WEF51668.1"/>
    <property type="molecule type" value="Genomic_DNA"/>
</dbReference>
<evidence type="ECO:0000313" key="2">
    <source>
        <dbReference type="EMBL" id="WEF51668.1"/>
    </source>
</evidence>
<dbReference type="RefSeq" id="WP_275247258.1">
    <property type="nucleotide sequence ID" value="NZ_BAABDX010000001.1"/>
</dbReference>
<sequence>MTENASTEMPSAEGENTGPDLFQDAQSHIDLGPRLDPSEIFDFESIDLVDLEDRAEANNFGQLSTDFIPQASTGVQRPELTAPLEESEIAFALPETELHQIVATLDVLFRHLSNQSRRCRLTIGNQKLVWHANYGNAFIEYISHDFDGNITPRQEAPHVVAFDFADFVAAAAATKGLGTFRITGKEKDRSIEFTSEGFSRPLALAKDPHDRKFSFPTDKRLALLDDVKSSEFVPSDTLHSALTFVGKLATNHPAEQRFEVVELKNGVCRSISSAGAATAASKLFQDLDFSFRPYFLRLILPALKLSPGYRFTHASNFCVALSDHKVFGFEVIEAALPETPKMKADGIVLLPRQPLIKCLLAAARTFGEEDTLIELDYEKVGSRRLHLRCYEREKPQRLMLFDAVCAFEGEIKSSFKSRLDFKHLFHALRQFESPNVVMEIVEKNGIGVRFTEKLEEIEYLFLCAGVKQ</sequence>
<dbReference type="Proteomes" id="UP001213907">
    <property type="component" value="Chromosome"/>
</dbReference>
<name>A0ABY8BNW0_AFICR</name>
<evidence type="ECO:0000313" key="3">
    <source>
        <dbReference type="Proteomes" id="UP001213907"/>
    </source>
</evidence>
<feature type="region of interest" description="Disordered" evidence="1">
    <location>
        <begin position="1"/>
        <end position="25"/>
    </location>
</feature>
<reference evidence="2 3" key="1">
    <citation type="submission" date="2022-11" db="EMBL/GenBank/DDBJ databases">
        <authorList>
            <person name="Siebert D."/>
            <person name="Busche T."/>
            <person name="Saydam E."/>
            <person name="Kalinowski J."/>
            <person name="Ruckert C."/>
            <person name="Blombach B."/>
        </authorList>
    </citation>
    <scope>NUCLEOTIDE SEQUENCE [LARGE SCALE GENOMIC DNA]</scope>
    <source>
        <strain evidence="2 3">DSM 1083</strain>
    </source>
</reference>
<organism evidence="2 3">
    <name type="scientific">Afipia carboxydohydrogena</name>
    <name type="common">Pseudomonas carboxydohydrogena</name>
    <dbReference type="NCBI Taxonomy" id="290"/>
    <lineage>
        <taxon>Bacteria</taxon>
        <taxon>Pseudomonadati</taxon>
        <taxon>Pseudomonadota</taxon>
        <taxon>Alphaproteobacteria</taxon>
        <taxon>Hyphomicrobiales</taxon>
        <taxon>Nitrobacteraceae</taxon>
        <taxon>Afipia</taxon>
    </lineage>
</organism>
<protein>
    <submittedName>
        <fullName evidence="2">Uncharacterized protein</fullName>
    </submittedName>
</protein>
<evidence type="ECO:0000256" key="1">
    <source>
        <dbReference type="SAM" id="MobiDB-lite"/>
    </source>
</evidence>
<proteinExistence type="predicted"/>
<keyword evidence="3" id="KW-1185">Reference proteome</keyword>
<accession>A0ABY8BNW0</accession>